<comment type="caution">
    <text evidence="3">The sequence shown here is derived from an EMBL/GenBank/DDBJ whole genome shotgun (WGS) entry which is preliminary data.</text>
</comment>
<accession>A0ABV8VRX3</accession>
<dbReference type="Gene3D" id="1.10.1660.10">
    <property type="match status" value="1"/>
</dbReference>
<dbReference type="InterPro" id="IPR009061">
    <property type="entry name" value="DNA-bd_dom_put_sf"/>
</dbReference>
<evidence type="ECO:0000259" key="2">
    <source>
        <dbReference type="PROSITE" id="PS50937"/>
    </source>
</evidence>
<keyword evidence="4" id="KW-1185">Reference proteome</keyword>
<evidence type="ECO:0000313" key="3">
    <source>
        <dbReference type="EMBL" id="MFC4386434.1"/>
    </source>
</evidence>
<gene>
    <name evidence="3" type="ORF">ACFOZ1_01295</name>
</gene>
<feature type="domain" description="HTH merR-type" evidence="2">
    <location>
        <begin position="1"/>
        <end position="69"/>
    </location>
</feature>
<evidence type="ECO:0000256" key="1">
    <source>
        <dbReference type="ARBA" id="ARBA00023125"/>
    </source>
</evidence>
<dbReference type="Pfam" id="PF13411">
    <property type="entry name" value="MerR_1"/>
    <property type="match status" value="1"/>
</dbReference>
<dbReference type="EMBL" id="JBHSDV010000001">
    <property type="protein sequence ID" value="MFC4386434.1"/>
    <property type="molecule type" value="Genomic_DNA"/>
</dbReference>
<keyword evidence="1" id="KW-0238">DNA-binding</keyword>
<evidence type="ECO:0000313" key="4">
    <source>
        <dbReference type="Proteomes" id="UP001595880"/>
    </source>
</evidence>
<dbReference type="PRINTS" id="PR00040">
    <property type="entry name" value="HTHMERR"/>
</dbReference>
<dbReference type="InterPro" id="IPR047057">
    <property type="entry name" value="MerR_fam"/>
</dbReference>
<organism evidence="3 4">
    <name type="scientific">Gracilibacillus marinus</name>
    <dbReference type="NCBI Taxonomy" id="630535"/>
    <lineage>
        <taxon>Bacteria</taxon>
        <taxon>Bacillati</taxon>
        <taxon>Bacillota</taxon>
        <taxon>Bacilli</taxon>
        <taxon>Bacillales</taxon>
        <taxon>Bacillaceae</taxon>
        <taxon>Gracilibacillus</taxon>
    </lineage>
</organism>
<dbReference type="RefSeq" id="WP_390195035.1">
    <property type="nucleotide sequence ID" value="NZ_JBHSDV010000001.1"/>
</dbReference>
<dbReference type="Proteomes" id="UP001595880">
    <property type="component" value="Unassembled WGS sequence"/>
</dbReference>
<dbReference type="SUPFAM" id="SSF46955">
    <property type="entry name" value="Putative DNA-binding domain"/>
    <property type="match status" value="1"/>
</dbReference>
<dbReference type="PANTHER" id="PTHR30204">
    <property type="entry name" value="REDOX-CYCLING DRUG-SENSING TRANSCRIPTIONAL ACTIVATOR SOXR"/>
    <property type="match status" value="1"/>
</dbReference>
<name>A0ABV8VRX3_9BACI</name>
<reference evidence="4" key="1">
    <citation type="journal article" date="2019" name="Int. J. Syst. Evol. Microbiol.">
        <title>The Global Catalogue of Microorganisms (GCM) 10K type strain sequencing project: providing services to taxonomists for standard genome sequencing and annotation.</title>
        <authorList>
            <consortium name="The Broad Institute Genomics Platform"/>
            <consortium name="The Broad Institute Genome Sequencing Center for Infectious Disease"/>
            <person name="Wu L."/>
            <person name="Ma J."/>
        </authorList>
    </citation>
    <scope>NUCLEOTIDE SEQUENCE [LARGE SCALE GENOMIC DNA]</scope>
    <source>
        <strain evidence="4">KACC 14058</strain>
    </source>
</reference>
<dbReference type="PROSITE" id="PS50937">
    <property type="entry name" value="HTH_MERR_2"/>
    <property type="match status" value="1"/>
</dbReference>
<sequence>MYRIGELATVANVSKRTIDYYTNLGLLECEKNSSNYRVYNEKTLQDLQFIEKCKEWNLSLAEIKEKKQVMDMNELNWDDILLQKEDVIMKMHTLQLELEAFYHVLNKLESPTQVNVKSTLHDKSTELMQTLLLFST</sequence>
<dbReference type="SMART" id="SM00422">
    <property type="entry name" value="HTH_MERR"/>
    <property type="match status" value="1"/>
</dbReference>
<dbReference type="InterPro" id="IPR000551">
    <property type="entry name" value="MerR-type_HTH_dom"/>
</dbReference>
<proteinExistence type="predicted"/>
<dbReference type="PANTHER" id="PTHR30204:SF95">
    <property type="entry name" value="HTH-TYPE TRANSCRIPTIONAL REGULATOR CUER"/>
    <property type="match status" value="1"/>
</dbReference>
<protein>
    <submittedName>
        <fullName evidence="3">MerR family transcriptional regulator</fullName>
    </submittedName>
</protein>